<reference evidence="3 4" key="1">
    <citation type="submission" date="2023-01" db="EMBL/GenBank/DDBJ databases">
        <authorList>
            <person name="Whitehead M."/>
        </authorList>
    </citation>
    <scope>NUCLEOTIDE SEQUENCE [LARGE SCALE GENOMIC DNA]</scope>
</reference>
<keyword evidence="4" id="KW-1185">Reference proteome</keyword>
<name>A0AAV0X6A1_9HEMI</name>
<dbReference type="Pfam" id="PF05699">
    <property type="entry name" value="Dimer_Tnp_hAT"/>
    <property type="match status" value="1"/>
</dbReference>
<feature type="region of interest" description="Disordered" evidence="1">
    <location>
        <begin position="39"/>
        <end position="63"/>
    </location>
</feature>
<dbReference type="GO" id="GO:0046983">
    <property type="term" value="F:protein dimerization activity"/>
    <property type="evidence" value="ECO:0007669"/>
    <property type="project" value="InterPro"/>
</dbReference>
<dbReference type="PANTHER" id="PTHR45749:SF35">
    <property type="entry name" value="AC-LIKE TRANSPOSASE-RELATED"/>
    <property type="match status" value="1"/>
</dbReference>
<dbReference type="InterPro" id="IPR012337">
    <property type="entry name" value="RNaseH-like_sf"/>
</dbReference>
<feature type="domain" description="TTF-type" evidence="2">
    <location>
        <begin position="207"/>
        <end position="293"/>
    </location>
</feature>
<dbReference type="AlphaFoldDB" id="A0AAV0X6A1"/>
<dbReference type="InterPro" id="IPR025398">
    <property type="entry name" value="DUF4371"/>
</dbReference>
<evidence type="ECO:0000313" key="3">
    <source>
        <dbReference type="EMBL" id="CAI6363855.1"/>
    </source>
</evidence>
<comment type="caution">
    <text evidence="3">The sequence shown here is derived from an EMBL/GenBank/DDBJ whole genome shotgun (WGS) entry which is preliminary data.</text>
</comment>
<evidence type="ECO:0000256" key="1">
    <source>
        <dbReference type="SAM" id="MobiDB-lite"/>
    </source>
</evidence>
<sequence>MSYSAKRTRLSGAEYQKKRIARELEISKQKDRILNFFQPVPTSNSQNKNNNISSDNTEIESDNTGVCDNVQALVEKETHVSESNLENDGNLTLKAKTSPEDYCESIECHEDLLIEGNEANNITLSIVKDETLHNNSNCEMVEQNDQDFSLVEDTPADSFDLELLKDPKMWPVICDKIRMFLVQKGPYQTHSKSYPKDDTGRRFTINHFFRKLSNGMEVKRSWLVYSGTGDSVFCYCCKLFNETKSSLGKEGYHDWKNIAETLKQHERSPHHETSFLKWKELEIRINNSKTIGNINEKIIKTEIQHWRQVIERIISLIRVLGNQNLALRGTHDKLNLENNGNFLKFIEFLGKFDPVMKEHIRRITSDEIHTHYLGKEIQNEIINLLAKKIRLHILNCLKKAKYYSIVLDCTPDISNKEQMTMIFRFVTISEDTGEVTINEHFVDFIQLYDTSGFNMTKVLLDKLREFEVKLEDMRGQGYDNGANMRGKHSGVQARILELNSRAFYVPCNAHTLNLVLNDSANCCLEAVSFFSLIQAIYNFFSSSTHRWDILIKYLPGLTVKPLSATRWESRVDAVKAIRFQLNEICDALSDIVEDNTLTNASGVKSRSEAQGILKKISDFKFVMCLVIWYDILYEINISSKLLQSPSLDLSEATNQLNITKKFLEDYRSEEGFKKTLKTAKEVAKKVGIDDKFDSLQRSRRKAILFNYESQDNPINDPEIHFKVNFFYQVLDTGIQSIIERFDKLSEHNSLFSFLYNISIIEDENELLKHCKDLQLSLTSNDGLNTDISAVELHQEIIAFKRCSRTEKSDPRKVLEYICKRKMVELFPNLVTALKILLTLPITAASAERSFSKLKIIKNYLRSQICQMRLVGLAVLSIEKDVSNKLDMEEIIEEFATLKARKIKFI</sequence>
<protein>
    <recommendedName>
        <fullName evidence="2">TTF-type domain-containing protein</fullName>
    </recommendedName>
</protein>
<evidence type="ECO:0000313" key="4">
    <source>
        <dbReference type="Proteomes" id="UP001160148"/>
    </source>
</evidence>
<dbReference type="SMART" id="SM00597">
    <property type="entry name" value="ZnF_TTF"/>
    <property type="match status" value="1"/>
</dbReference>
<dbReference type="EMBL" id="CARXXK010000003">
    <property type="protein sequence ID" value="CAI6363855.1"/>
    <property type="molecule type" value="Genomic_DNA"/>
</dbReference>
<dbReference type="InterPro" id="IPR006580">
    <property type="entry name" value="Znf_TTF"/>
</dbReference>
<dbReference type="Pfam" id="PF14291">
    <property type="entry name" value="DUF4371"/>
    <property type="match status" value="1"/>
</dbReference>
<dbReference type="PANTHER" id="PTHR45749">
    <property type="match status" value="1"/>
</dbReference>
<evidence type="ECO:0000259" key="2">
    <source>
        <dbReference type="SMART" id="SM00597"/>
    </source>
</evidence>
<proteinExistence type="predicted"/>
<accession>A0AAV0X6A1</accession>
<organism evidence="3 4">
    <name type="scientific">Macrosiphum euphorbiae</name>
    <name type="common">potato aphid</name>
    <dbReference type="NCBI Taxonomy" id="13131"/>
    <lineage>
        <taxon>Eukaryota</taxon>
        <taxon>Metazoa</taxon>
        <taxon>Ecdysozoa</taxon>
        <taxon>Arthropoda</taxon>
        <taxon>Hexapoda</taxon>
        <taxon>Insecta</taxon>
        <taxon>Pterygota</taxon>
        <taxon>Neoptera</taxon>
        <taxon>Paraneoptera</taxon>
        <taxon>Hemiptera</taxon>
        <taxon>Sternorrhyncha</taxon>
        <taxon>Aphidomorpha</taxon>
        <taxon>Aphidoidea</taxon>
        <taxon>Aphididae</taxon>
        <taxon>Macrosiphini</taxon>
        <taxon>Macrosiphum</taxon>
    </lineage>
</organism>
<feature type="compositionally biased region" description="Low complexity" evidence="1">
    <location>
        <begin position="43"/>
        <end position="56"/>
    </location>
</feature>
<dbReference type="SUPFAM" id="SSF53098">
    <property type="entry name" value="Ribonuclease H-like"/>
    <property type="match status" value="1"/>
</dbReference>
<gene>
    <name evidence="3" type="ORF">MEUPH1_LOCUS18746</name>
</gene>
<dbReference type="Proteomes" id="UP001160148">
    <property type="component" value="Unassembled WGS sequence"/>
</dbReference>
<dbReference type="InterPro" id="IPR008906">
    <property type="entry name" value="HATC_C_dom"/>
</dbReference>